<accession>A0A1G2QNJ1</accession>
<reference evidence="1 2" key="1">
    <citation type="journal article" date="2016" name="Nat. Commun.">
        <title>Thousands of microbial genomes shed light on interconnected biogeochemical processes in an aquifer system.</title>
        <authorList>
            <person name="Anantharaman K."/>
            <person name="Brown C.T."/>
            <person name="Hug L.A."/>
            <person name="Sharon I."/>
            <person name="Castelle C.J."/>
            <person name="Probst A.J."/>
            <person name="Thomas B.C."/>
            <person name="Singh A."/>
            <person name="Wilkins M.J."/>
            <person name="Karaoz U."/>
            <person name="Brodie E.L."/>
            <person name="Williams K.H."/>
            <person name="Hubbard S.S."/>
            <person name="Banfield J.F."/>
        </authorList>
    </citation>
    <scope>NUCLEOTIDE SEQUENCE [LARGE SCALE GENOMIC DNA]</scope>
</reference>
<gene>
    <name evidence="1" type="ORF">A2117_02730</name>
</gene>
<comment type="caution">
    <text evidence="1">The sequence shown here is derived from an EMBL/GenBank/DDBJ whole genome shotgun (WGS) entry which is preliminary data.</text>
</comment>
<name>A0A1G2QNJ1_9BACT</name>
<sequence>MKSREKLLKQYPEFKKLRALKNPKKIQDFLNALPINWGKDWNTCRSVLSTLRAGKAHCIEGAFVAAAALYFNGQKPLVMDLKTTQDDYDHVVTLFKVNGCWGALSKTSHAVLRYREPIYKTLRELALSYFHEYFLDNGKKTLRSFSDPFDLRQYGDDWLVADYDLWQIPEELDDSPHKKILTPKMIVFLRKADKIEIKAGKLKEG</sequence>
<organism evidence="1 2">
    <name type="scientific">Candidatus Wildermuthbacteria bacterium GWA2_46_15</name>
    <dbReference type="NCBI Taxonomy" id="1802443"/>
    <lineage>
        <taxon>Bacteria</taxon>
        <taxon>Candidatus Wildermuthiibacteriota</taxon>
    </lineage>
</organism>
<protein>
    <recommendedName>
        <fullName evidence="3">Transglutaminase-like domain-containing protein</fullName>
    </recommendedName>
</protein>
<evidence type="ECO:0008006" key="3">
    <source>
        <dbReference type="Google" id="ProtNLM"/>
    </source>
</evidence>
<dbReference type="EMBL" id="MHTO01000029">
    <property type="protein sequence ID" value="OHA61679.1"/>
    <property type="molecule type" value="Genomic_DNA"/>
</dbReference>
<proteinExistence type="predicted"/>
<dbReference type="Proteomes" id="UP000179245">
    <property type="component" value="Unassembled WGS sequence"/>
</dbReference>
<dbReference type="AlphaFoldDB" id="A0A1G2QNJ1"/>
<evidence type="ECO:0000313" key="2">
    <source>
        <dbReference type="Proteomes" id="UP000179245"/>
    </source>
</evidence>
<evidence type="ECO:0000313" key="1">
    <source>
        <dbReference type="EMBL" id="OHA61679.1"/>
    </source>
</evidence>